<dbReference type="Gene3D" id="3.80.10.10">
    <property type="entry name" value="Ribonuclease Inhibitor"/>
    <property type="match status" value="1"/>
</dbReference>
<sequence length="479" mass="52026">MKTRLMMLALLVLASATLFSCKKDDKEGDSNIVLGKSAVTLNLGGQETIKVTAPDGIKKPQSEDVNVAIATVGRDIWVTIQSKQKVGETRVKIESKTGNIAYINVTVKDKETNDRGLVVLGKTVFVDRDQEVEVTNLLKKYNDVIDKVNIKSTSSALAQVRKDGNRFFVKGIGEGLTGEVYFEDTAGENDKKKGFPKGSFIVHVRAPFLAVQSGEVGVGQNKRIDLTNIYNNAFTFEGVNNDIASVEYARELDGVGKELSNGNFTGIKVTGKKEGTFTLKLTNSDGDNGKGRELSLTIIVSKVDTSNFIIEGDVLKGVKAGVTLTGAVIIPANVKKIATEAFKNQSVMESINLNNVEEIELDAFLGAINLAKVEMPNVKIIGQRAFNVTTKLKEIDLPATLQKIKTSAFAGSGLVKVTCRAITPPECDRTVFARINSSPKLVLYVPASSVQTYKTQWRDVLSPYFGGLMKNDYTPYPIP</sequence>
<evidence type="ECO:0000256" key="1">
    <source>
        <dbReference type="SAM" id="SignalP"/>
    </source>
</evidence>
<evidence type="ECO:0008006" key="4">
    <source>
        <dbReference type="Google" id="ProtNLM"/>
    </source>
</evidence>
<dbReference type="InterPro" id="IPR032675">
    <property type="entry name" value="LRR_dom_sf"/>
</dbReference>
<name>A0A2X2RW73_CAPOC</name>
<organism evidence="2 3">
    <name type="scientific">Capnocytophaga ochracea</name>
    <dbReference type="NCBI Taxonomy" id="1018"/>
    <lineage>
        <taxon>Bacteria</taxon>
        <taxon>Pseudomonadati</taxon>
        <taxon>Bacteroidota</taxon>
        <taxon>Flavobacteriia</taxon>
        <taxon>Flavobacteriales</taxon>
        <taxon>Flavobacteriaceae</taxon>
        <taxon>Capnocytophaga</taxon>
    </lineage>
</organism>
<dbReference type="PROSITE" id="PS51257">
    <property type="entry name" value="PROKAR_LIPOPROTEIN"/>
    <property type="match status" value="1"/>
</dbReference>
<dbReference type="Pfam" id="PF13306">
    <property type="entry name" value="LRR_5"/>
    <property type="match status" value="1"/>
</dbReference>
<gene>
    <name evidence="2" type="ORF">NCTC11546_01855</name>
</gene>
<keyword evidence="1" id="KW-0732">Signal</keyword>
<evidence type="ECO:0000313" key="2">
    <source>
        <dbReference type="EMBL" id="SQA78615.1"/>
    </source>
</evidence>
<feature type="signal peptide" evidence="1">
    <location>
        <begin position="1"/>
        <end position="20"/>
    </location>
</feature>
<reference evidence="2 3" key="1">
    <citation type="submission" date="2018-06" db="EMBL/GenBank/DDBJ databases">
        <authorList>
            <consortium name="Pathogen Informatics"/>
            <person name="Doyle S."/>
        </authorList>
    </citation>
    <scope>NUCLEOTIDE SEQUENCE [LARGE SCALE GENOMIC DNA]</scope>
    <source>
        <strain evidence="2 3">NCTC11546</strain>
    </source>
</reference>
<accession>A0A2X2RW73</accession>
<dbReference type="AlphaFoldDB" id="A0A2X2RW73"/>
<dbReference type="Proteomes" id="UP000249891">
    <property type="component" value="Unassembled WGS sequence"/>
</dbReference>
<dbReference type="InterPro" id="IPR026906">
    <property type="entry name" value="LRR_5"/>
</dbReference>
<feature type="chain" id="PRO_5016159794" description="Bacterial Ig-like domain (Group 2)" evidence="1">
    <location>
        <begin position="21"/>
        <end position="479"/>
    </location>
</feature>
<evidence type="ECO:0000313" key="3">
    <source>
        <dbReference type="Proteomes" id="UP000249891"/>
    </source>
</evidence>
<dbReference type="EMBL" id="UARG01000017">
    <property type="protein sequence ID" value="SQA78615.1"/>
    <property type="molecule type" value="Genomic_DNA"/>
</dbReference>
<protein>
    <recommendedName>
        <fullName evidence="4">Bacterial Ig-like domain (Group 2)</fullName>
    </recommendedName>
</protein>
<proteinExistence type="predicted"/>